<dbReference type="STRING" id="1194090.SAMN05443144_10788"/>
<proteinExistence type="predicted"/>
<evidence type="ECO:0000313" key="1">
    <source>
        <dbReference type="EMBL" id="SHF30371.1"/>
    </source>
</evidence>
<keyword evidence="2" id="KW-1185">Reference proteome</keyword>
<evidence type="ECO:0000313" key="2">
    <source>
        <dbReference type="Proteomes" id="UP000184041"/>
    </source>
</evidence>
<protein>
    <submittedName>
        <fullName evidence="1">PKD-like family protein</fullName>
    </submittedName>
</protein>
<dbReference type="EMBL" id="FQUS01000007">
    <property type="protein sequence ID" value="SHF30371.1"/>
    <property type="molecule type" value="Genomic_DNA"/>
</dbReference>
<sequence>MKRESIHLLLFLTLISLGAVLSSCRDDSTTYATSEIPGVVIDTTGMPQLRLLQFEELEVAPELHTEGVGESDLSYEWRLYYAQNDTLSEVISEQRNLEGYEVELTPNEEDDPYQVQYTVTDESNGLEYIMAWPLYVMNSLGEGLVIAETDNGSDTDLSLIMAPEVTEDYSEVNIQRKVYSTINDELIPGLVQDMQPVNIYGDPVLLAITGQSVMRISRLDYSYHSMNEELFHYAPSQFSPQKLGGIYQGTVLVNNGDLYEEYLRSSRRFTAPIDAPFPFTVPAQVALDAVLYEQIPVTFYDEVNEQFIYYEAGEEMNLMPSGSGETFDPSEVTNKENMAAGVAVNGDFRHLLRDKDSGSFTLYIFNDEVSNYPDPVTPPLPKAMYDFSGAPAIEQAEYFVLPDNQRVMYYATSTTVYAALYSTSSPVFEERYTAPAGEEITSLQLYQQSGYPSDDPFIDTNHRQLVMSTYDGSEGKVYLLPITNLGVGNIDEGNIKSFGGFGRITAIKPQ</sequence>
<dbReference type="Proteomes" id="UP000184041">
    <property type="component" value="Unassembled WGS sequence"/>
</dbReference>
<accession>A0A1M5AJB5</accession>
<gene>
    <name evidence="1" type="ORF">SAMN05443144_10788</name>
</gene>
<name>A0A1M5AJB5_9BACT</name>
<organism evidence="1 2">
    <name type="scientific">Fodinibius roseus</name>
    <dbReference type="NCBI Taxonomy" id="1194090"/>
    <lineage>
        <taxon>Bacteria</taxon>
        <taxon>Pseudomonadati</taxon>
        <taxon>Balneolota</taxon>
        <taxon>Balneolia</taxon>
        <taxon>Balneolales</taxon>
        <taxon>Balneolaceae</taxon>
        <taxon>Fodinibius</taxon>
    </lineage>
</organism>
<dbReference type="AlphaFoldDB" id="A0A1M5AJB5"/>
<dbReference type="OrthoDB" id="1094435at2"/>
<dbReference type="RefSeq" id="WP_073062052.1">
    <property type="nucleotide sequence ID" value="NZ_FQUS01000007.1"/>
</dbReference>
<dbReference type="PROSITE" id="PS51257">
    <property type="entry name" value="PROKAR_LIPOPROTEIN"/>
    <property type="match status" value="1"/>
</dbReference>
<reference evidence="1 2" key="1">
    <citation type="submission" date="2016-11" db="EMBL/GenBank/DDBJ databases">
        <authorList>
            <person name="Jaros S."/>
            <person name="Januszkiewicz K."/>
            <person name="Wedrychowicz H."/>
        </authorList>
    </citation>
    <scope>NUCLEOTIDE SEQUENCE [LARGE SCALE GENOMIC DNA]</scope>
    <source>
        <strain evidence="1 2">DSM 21986</strain>
    </source>
</reference>